<dbReference type="InterPro" id="IPR039262">
    <property type="entry name" value="DTWD2/TAPT"/>
</dbReference>
<evidence type="ECO:0000256" key="4">
    <source>
        <dbReference type="ARBA" id="ARBA00022694"/>
    </source>
</evidence>
<evidence type="ECO:0000313" key="8">
    <source>
        <dbReference type="Ensembl" id="ENSPKIP00000006505.1"/>
    </source>
</evidence>
<dbReference type="STRING" id="1676925.ENSPKIP00000006505"/>
<evidence type="ECO:0000256" key="2">
    <source>
        <dbReference type="ARBA" id="ARBA00022679"/>
    </source>
</evidence>
<dbReference type="EC" id="2.5.1.25" evidence="1"/>
<dbReference type="Ensembl" id="ENSPKIT00000030532.1">
    <property type="protein sequence ID" value="ENSPKIP00000006505.1"/>
    <property type="gene ID" value="ENSPKIG00000022765.1"/>
</dbReference>
<sequence>MRRGVRMFYLYSAMDAQCGDASDLNGPEKYFSNSTVESRRPSGSIERGQEETSDVFGDLLELPVEITERRPTCVRCGRPQKVCLCPFLPARPLEVSTCLYIVQHPAEESRALRTVPLLAASLPPGKCKVLVGRRFSEERNPELAAVCRDPHTLVLYPGLDAENLEDMEKEPSTSAHNIIIIDGTWSQARDMFLRNALFRLPKQVQLRNTLSSQYVIRTQPTNMCLSTLECAAAALSIVERRPAIQEQLLRPLQALCTFQLQHGAQVHHSKEQLLRTGRYEKPMPKNRRKIKRMEQLISNLSI</sequence>
<reference evidence="8" key="2">
    <citation type="submission" date="2025-09" db="UniProtKB">
        <authorList>
            <consortium name="Ensembl"/>
        </authorList>
    </citation>
    <scope>IDENTIFICATION</scope>
</reference>
<evidence type="ECO:0000256" key="6">
    <source>
        <dbReference type="ARBA" id="ARBA00048718"/>
    </source>
</evidence>
<dbReference type="GO" id="GO:0008033">
    <property type="term" value="P:tRNA processing"/>
    <property type="evidence" value="ECO:0007669"/>
    <property type="project" value="UniProtKB-KW"/>
</dbReference>
<keyword evidence="2" id="KW-0808">Transferase</keyword>
<organism evidence="8 9">
    <name type="scientific">Paramormyrops kingsleyae</name>
    <dbReference type="NCBI Taxonomy" id="1676925"/>
    <lineage>
        <taxon>Eukaryota</taxon>
        <taxon>Metazoa</taxon>
        <taxon>Chordata</taxon>
        <taxon>Craniata</taxon>
        <taxon>Vertebrata</taxon>
        <taxon>Euteleostomi</taxon>
        <taxon>Actinopterygii</taxon>
        <taxon>Neopterygii</taxon>
        <taxon>Teleostei</taxon>
        <taxon>Osteoglossocephala</taxon>
        <taxon>Osteoglossomorpha</taxon>
        <taxon>Osteoglossiformes</taxon>
        <taxon>Mormyridae</taxon>
        <taxon>Paramormyrops</taxon>
    </lineage>
</organism>
<evidence type="ECO:0000256" key="1">
    <source>
        <dbReference type="ARBA" id="ARBA00012386"/>
    </source>
</evidence>
<name>A0A3B3QLQ7_9TELE</name>
<keyword evidence="3" id="KW-0949">S-adenosyl-L-methionine</keyword>
<evidence type="ECO:0000256" key="5">
    <source>
        <dbReference type="ARBA" id="ARBA00034489"/>
    </source>
</evidence>
<evidence type="ECO:0000256" key="3">
    <source>
        <dbReference type="ARBA" id="ARBA00022691"/>
    </source>
</evidence>
<dbReference type="GO" id="GO:0061053">
    <property type="term" value="P:somite development"/>
    <property type="evidence" value="ECO:0007669"/>
    <property type="project" value="Ensembl"/>
</dbReference>
<dbReference type="Pfam" id="PF03942">
    <property type="entry name" value="DTW"/>
    <property type="match status" value="1"/>
</dbReference>
<dbReference type="SMART" id="SM01144">
    <property type="entry name" value="DTW"/>
    <property type="match status" value="1"/>
</dbReference>
<dbReference type="GO" id="GO:0016432">
    <property type="term" value="F:tRNA-uridine aminocarboxypropyltransferase activity"/>
    <property type="evidence" value="ECO:0007669"/>
    <property type="project" value="UniProtKB-EC"/>
</dbReference>
<comment type="similarity">
    <text evidence="5">Belongs to the TDD superfamily. DTWD2 family.</text>
</comment>
<feature type="domain" description="DTW" evidence="7">
    <location>
        <begin position="69"/>
        <end position="264"/>
    </location>
</feature>
<proteinExistence type="inferred from homology"/>
<dbReference type="AlphaFoldDB" id="A0A3B3QLQ7"/>
<dbReference type="PANTHER" id="PTHR21392">
    <property type="entry name" value="TRNA-URIDINE AMINOCARBOXYPROPYLTRANSFERASE 2"/>
    <property type="match status" value="1"/>
</dbReference>
<accession>A0A3B3QLQ7</accession>
<dbReference type="PANTHER" id="PTHR21392:SF0">
    <property type="entry name" value="TRNA-URIDINE AMINOCARBOXYPROPYLTRANSFERASE 2"/>
    <property type="match status" value="1"/>
</dbReference>
<keyword evidence="4" id="KW-0819">tRNA processing</keyword>
<dbReference type="GeneTree" id="ENSGT00390000006867"/>
<dbReference type="InterPro" id="IPR005636">
    <property type="entry name" value="DTW"/>
</dbReference>
<evidence type="ECO:0000259" key="7">
    <source>
        <dbReference type="SMART" id="SM01144"/>
    </source>
</evidence>
<evidence type="ECO:0000313" key="9">
    <source>
        <dbReference type="Proteomes" id="UP000261540"/>
    </source>
</evidence>
<reference evidence="8" key="1">
    <citation type="submission" date="2025-08" db="UniProtKB">
        <authorList>
            <consortium name="Ensembl"/>
        </authorList>
    </citation>
    <scope>IDENTIFICATION</scope>
</reference>
<protein>
    <recommendedName>
        <fullName evidence="1">tRNA-uridine aminocarboxypropyltransferase</fullName>
        <ecNumber evidence="1">2.5.1.25</ecNumber>
    </recommendedName>
</protein>
<keyword evidence="9" id="KW-1185">Reference proteome</keyword>
<comment type="catalytic activity">
    <reaction evidence="6">
        <text>a uridine in tRNA + S-adenosyl-L-methionine = a 3-[(3S)-3-amino-3-carboxypropyl]uridine in tRNA + S-methyl-5'-thioadenosine + H(+)</text>
        <dbReference type="Rhea" id="RHEA:62432"/>
        <dbReference type="Rhea" id="RHEA-COMP:13339"/>
        <dbReference type="Rhea" id="RHEA-COMP:16092"/>
        <dbReference type="ChEBI" id="CHEBI:15378"/>
        <dbReference type="ChEBI" id="CHEBI:17509"/>
        <dbReference type="ChEBI" id="CHEBI:59789"/>
        <dbReference type="ChEBI" id="CHEBI:65315"/>
        <dbReference type="ChEBI" id="CHEBI:82930"/>
        <dbReference type="EC" id="2.5.1.25"/>
    </reaction>
</comment>
<dbReference type="Proteomes" id="UP000261540">
    <property type="component" value="Unplaced"/>
</dbReference>